<gene>
    <name evidence="2" type="ORF">GCM10022402_06560</name>
</gene>
<dbReference type="InterPro" id="IPR011335">
    <property type="entry name" value="Restrct_endonuc-II-like"/>
</dbReference>
<comment type="caution">
    <text evidence="2">The sequence shown here is derived from an EMBL/GenBank/DDBJ whole genome shotgun (WGS) entry which is preliminary data.</text>
</comment>
<dbReference type="Pfam" id="PF05685">
    <property type="entry name" value="Uma2"/>
    <property type="match status" value="1"/>
</dbReference>
<evidence type="ECO:0000313" key="2">
    <source>
        <dbReference type="EMBL" id="GAA3728586.1"/>
    </source>
</evidence>
<dbReference type="PANTHER" id="PTHR35400:SF3">
    <property type="entry name" value="SLL1072 PROTEIN"/>
    <property type="match status" value="1"/>
</dbReference>
<dbReference type="Gene3D" id="3.90.1570.10">
    <property type="entry name" value="tt1808, chain A"/>
    <property type="match status" value="1"/>
</dbReference>
<organism evidence="2 3">
    <name type="scientific">Salinactinospora qingdaonensis</name>
    <dbReference type="NCBI Taxonomy" id="702744"/>
    <lineage>
        <taxon>Bacteria</taxon>
        <taxon>Bacillati</taxon>
        <taxon>Actinomycetota</taxon>
        <taxon>Actinomycetes</taxon>
        <taxon>Streptosporangiales</taxon>
        <taxon>Nocardiopsidaceae</taxon>
        <taxon>Salinactinospora</taxon>
    </lineage>
</organism>
<keyword evidence="3" id="KW-1185">Reference proteome</keyword>
<evidence type="ECO:0000259" key="1">
    <source>
        <dbReference type="Pfam" id="PF05685"/>
    </source>
</evidence>
<accession>A0ABP7EZT5</accession>
<dbReference type="CDD" id="cd06260">
    <property type="entry name" value="DUF820-like"/>
    <property type="match status" value="1"/>
</dbReference>
<evidence type="ECO:0000313" key="3">
    <source>
        <dbReference type="Proteomes" id="UP001500908"/>
    </source>
</evidence>
<keyword evidence="2" id="KW-0540">Nuclease</keyword>
<protein>
    <submittedName>
        <fullName evidence="2">Uma2 family endonuclease</fullName>
    </submittedName>
</protein>
<name>A0ABP7EZT5_9ACTN</name>
<dbReference type="PANTHER" id="PTHR35400">
    <property type="entry name" value="SLR1083 PROTEIN"/>
    <property type="match status" value="1"/>
</dbReference>
<dbReference type="SUPFAM" id="SSF52980">
    <property type="entry name" value="Restriction endonuclease-like"/>
    <property type="match status" value="1"/>
</dbReference>
<proteinExistence type="predicted"/>
<dbReference type="EMBL" id="BAABDD010000002">
    <property type="protein sequence ID" value="GAA3728586.1"/>
    <property type="molecule type" value="Genomic_DNA"/>
</dbReference>
<dbReference type="RefSeq" id="WP_344967088.1">
    <property type="nucleotide sequence ID" value="NZ_BAABDD010000002.1"/>
</dbReference>
<keyword evidence="2" id="KW-0255">Endonuclease</keyword>
<dbReference type="InterPro" id="IPR012296">
    <property type="entry name" value="Nuclease_put_TT1808"/>
</dbReference>
<feature type="domain" description="Putative restriction endonuclease" evidence="1">
    <location>
        <begin position="22"/>
        <end position="181"/>
    </location>
</feature>
<dbReference type="Proteomes" id="UP001500908">
    <property type="component" value="Unassembled WGS sequence"/>
</dbReference>
<dbReference type="GO" id="GO:0004519">
    <property type="term" value="F:endonuclease activity"/>
    <property type="evidence" value="ECO:0007669"/>
    <property type="project" value="UniProtKB-KW"/>
</dbReference>
<reference evidence="3" key="1">
    <citation type="journal article" date="2019" name="Int. J. Syst. Evol. Microbiol.">
        <title>The Global Catalogue of Microorganisms (GCM) 10K type strain sequencing project: providing services to taxonomists for standard genome sequencing and annotation.</title>
        <authorList>
            <consortium name="The Broad Institute Genomics Platform"/>
            <consortium name="The Broad Institute Genome Sequencing Center for Infectious Disease"/>
            <person name="Wu L."/>
            <person name="Ma J."/>
        </authorList>
    </citation>
    <scope>NUCLEOTIDE SEQUENCE [LARGE SCALE GENOMIC DNA]</scope>
    <source>
        <strain evidence="3">JCM 17137</strain>
    </source>
</reference>
<keyword evidence="2" id="KW-0378">Hydrolase</keyword>
<sequence>MATPTAAAPDELEHLAASAEAIEVPKGFRVEIIEGKILVSPTPTGLHALLVMDVHDQIRAVAPSDLGSVDHVSLSLASTSQRYVPDLVVCQRSLLDSEEWLFPAAEALLVMEVTSPRNAEIDREIKPLGYASEGVEHYLLIDRQKRLVTLSSGPENHTYQFQTTVPFGKPLALPEPFAVELDTTRFK</sequence>
<dbReference type="InterPro" id="IPR008538">
    <property type="entry name" value="Uma2"/>
</dbReference>